<proteinExistence type="predicted"/>
<protein>
    <submittedName>
        <fullName evidence="1">Uncharacterized protein</fullName>
    </submittedName>
</protein>
<evidence type="ECO:0000313" key="1">
    <source>
        <dbReference type="EMBL" id="KKL78497.1"/>
    </source>
</evidence>
<name>A0A0F9HTN9_9ZZZZ</name>
<organism evidence="1">
    <name type="scientific">marine sediment metagenome</name>
    <dbReference type="NCBI Taxonomy" id="412755"/>
    <lineage>
        <taxon>unclassified sequences</taxon>
        <taxon>metagenomes</taxon>
        <taxon>ecological metagenomes</taxon>
    </lineage>
</organism>
<reference evidence="1" key="1">
    <citation type="journal article" date="2015" name="Nature">
        <title>Complex archaea that bridge the gap between prokaryotes and eukaryotes.</title>
        <authorList>
            <person name="Spang A."/>
            <person name="Saw J.H."/>
            <person name="Jorgensen S.L."/>
            <person name="Zaremba-Niedzwiedzka K."/>
            <person name="Martijn J."/>
            <person name="Lind A.E."/>
            <person name="van Eijk R."/>
            <person name="Schleper C."/>
            <person name="Guy L."/>
            <person name="Ettema T.J."/>
        </authorList>
    </citation>
    <scope>NUCLEOTIDE SEQUENCE</scope>
</reference>
<comment type="caution">
    <text evidence="1">The sequence shown here is derived from an EMBL/GenBank/DDBJ whole genome shotgun (WGS) entry which is preliminary data.</text>
</comment>
<accession>A0A0F9HTN9</accession>
<gene>
    <name evidence="1" type="ORF">LCGC14_2024230</name>
</gene>
<sequence length="98" mass="11525">MRRKYKDIPEEIKKLSTAELLEESYSALDVADDKAYTRQQQCKHELANRSPFSEMKIALDQVHNDVDELRKVVGRLQYHKHVDGDVVIPEKQVHQQCY</sequence>
<dbReference type="EMBL" id="LAZR01023436">
    <property type="protein sequence ID" value="KKL78497.1"/>
    <property type="molecule type" value="Genomic_DNA"/>
</dbReference>
<dbReference type="AlphaFoldDB" id="A0A0F9HTN9"/>